<comment type="caution">
    <text evidence="17">The sequence shown here is derived from an EMBL/GenBank/DDBJ whole genome shotgun (WGS) entry which is preliminary data.</text>
</comment>
<protein>
    <recommendedName>
        <fullName evidence="11">DNA 3'-5' helicase</fullName>
        <ecNumber evidence="11">5.6.2.4</ecNumber>
    </recommendedName>
    <alternativeName>
        <fullName evidence="12">DNA 3'-5' helicase II</fullName>
    </alternativeName>
</protein>
<feature type="domain" description="UvrD-like helicase C-terminal" evidence="16">
    <location>
        <begin position="280"/>
        <end position="569"/>
    </location>
</feature>
<dbReference type="Gene3D" id="3.40.50.300">
    <property type="entry name" value="P-loop containing nucleotide triphosphate hydrolases"/>
    <property type="match status" value="2"/>
</dbReference>
<keyword evidence="5 14" id="KW-0347">Helicase</keyword>
<evidence type="ECO:0000256" key="7">
    <source>
        <dbReference type="ARBA" id="ARBA00023125"/>
    </source>
</evidence>
<evidence type="ECO:0000256" key="8">
    <source>
        <dbReference type="ARBA" id="ARBA00023204"/>
    </source>
</evidence>
<dbReference type="CDD" id="cd18807">
    <property type="entry name" value="SF1_C_UvrD"/>
    <property type="match status" value="1"/>
</dbReference>
<reference evidence="17 18" key="1">
    <citation type="submission" date="2014-07" db="EMBL/GenBank/DDBJ databases">
        <authorList>
            <person name="McCorrison J."/>
            <person name="Sanka R."/>
            <person name="Torralba M."/>
            <person name="Gillis M."/>
            <person name="Haft D.H."/>
            <person name="Methe B."/>
            <person name="Sutton G."/>
            <person name="Nelson K.E."/>
        </authorList>
    </citation>
    <scope>NUCLEOTIDE SEQUENCE [LARGE SCALE GENOMIC DNA]</scope>
    <source>
        <strain evidence="17 18">DNF00040</strain>
    </source>
</reference>
<dbReference type="FunFam" id="3.40.50.300:FF:001201">
    <property type="entry name" value="ATP-dependent DNA helicase UvrD2"/>
    <property type="match status" value="1"/>
</dbReference>
<dbReference type="GO" id="GO:0043138">
    <property type="term" value="F:3'-5' DNA helicase activity"/>
    <property type="evidence" value="ECO:0007669"/>
    <property type="project" value="UniProtKB-EC"/>
</dbReference>
<dbReference type="PANTHER" id="PTHR11070:SF2">
    <property type="entry name" value="ATP-DEPENDENT DNA HELICASE SRS2"/>
    <property type="match status" value="1"/>
</dbReference>
<feature type="binding site" evidence="14">
    <location>
        <begin position="24"/>
        <end position="31"/>
    </location>
    <ligand>
        <name>ATP</name>
        <dbReference type="ChEBI" id="CHEBI:30616"/>
    </ligand>
</feature>
<dbReference type="InterPro" id="IPR027417">
    <property type="entry name" value="P-loop_NTPase"/>
</dbReference>
<dbReference type="PANTHER" id="PTHR11070">
    <property type="entry name" value="UVRD / RECB / PCRA DNA HELICASE FAMILY MEMBER"/>
    <property type="match status" value="1"/>
</dbReference>
<dbReference type="InterPro" id="IPR013986">
    <property type="entry name" value="DExx_box_DNA_helicase_dom_sf"/>
</dbReference>
<dbReference type="OrthoDB" id="5905204at2"/>
<keyword evidence="18" id="KW-1185">Reference proteome</keyword>
<evidence type="ECO:0000256" key="5">
    <source>
        <dbReference type="ARBA" id="ARBA00022806"/>
    </source>
</evidence>
<keyword evidence="8" id="KW-0234">DNA repair</keyword>
<dbReference type="Gene3D" id="1.10.486.10">
    <property type="entry name" value="PCRA, domain 4"/>
    <property type="match status" value="1"/>
</dbReference>
<keyword evidence="2 14" id="KW-0547">Nucleotide-binding</keyword>
<dbReference type="Pfam" id="PF21196">
    <property type="entry name" value="PcrA_UvrD_tudor"/>
    <property type="match status" value="1"/>
</dbReference>
<organism evidence="17 18">
    <name type="scientific">Oligella urethralis DNF00040</name>
    <dbReference type="NCBI Taxonomy" id="1401065"/>
    <lineage>
        <taxon>Bacteria</taxon>
        <taxon>Pseudomonadati</taxon>
        <taxon>Pseudomonadota</taxon>
        <taxon>Betaproteobacteria</taxon>
        <taxon>Burkholderiales</taxon>
        <taxon>Alcaligenaceae</taxon>
        <taxon>Oligella</taxon>
    </lineage>
</organism>
<evidence type="ECO:0000256" key="12">
    <source>
        <dbReference type="ARBA" id="ARBA00034923"/>
    </source>
</evidence>
<evidence type="ECO:0000259" key="15">
    <source>
        <dbReference type="PROSITE" id="PS51198"/>
    </source>
</evidence>
<proteinExistence type="inferred from homology"/>
<dbReference type="eggNOG" id="COG0210">
    <property type="taxonomic scope" value="Bacteria"/>
</dbReference>
<dbReference type="RefSeq" id="WP_036558604.1">
    <property type="nucleotide sequence ID" value="NZ_JRNI01000017.1"/>
</dbReference>
<accession>A0A096BD14</accession>
<dbReference type="PROSITE" id="PS51217">
    <property type="entry name" value="UVRD_HELICASE_CTER"/>
    <property type="match status" value="1"/>
</dbReference>
<evidence type="ECO:0000256" key="10">
    <source>
        <dbReference type="ARBA" id="ARBA00034617"/>
    </source>
</evidence>
<evidence type="ECO:0000256" key="1">
    <source>
        <dbReference type="ARBA" id="ARBA00009922"/>
    </source>
</evidence>
<gene>
    <name evidence="17" type="ORF">HMPREF2130_04645</name>
</gene>
<keyword evidence="6 14" id="KW-0067">ATP-binding</keyword>
<dbReference type="GO" id="GO:0000725">
    <property type="term" value="P:recombinational repair"/>
    <property type="evidence" value="ECO:0007669"/>
    <property type="project" value="TreeGrafter"/>
</dbReference>
<evidence type="ECO:0000256" key="3">
    <source>
        <dbReference type="ARBA" id="ARBA00022763"/>
    </source>
</evidence>
<evidence type="ECO:0000256" key="11">
    <source>
        <dbReference type="ARBA" id="ARBA00034808"/>
    </source>
</evidence>
<dbReference type="PROSITE" id="PS51198">
    <property type="entry name" value="UVRD_HELICASE_ATP_BIND"/>
    <property type="match status" value="1"/>
</dbReference>
<comment type="similarity">
    <text evidence="1">Belongs to the helicase family. UvrD subfamily.</text>
</comment>
<evidence type="ECO:0000313" key="18">
    <source>
        <dbReference type="Proteomes" id="UP000029629"/>
    </source>
</evidence>
<dbReference type="GO" id="GO:0003677">
    <property type="term" value="F:DNA binding"/>
    <property type="evidence" value="ECO:0007669"/>
    <property type="project" value="UniProtKB-KW"/>
</dbReference>
<keyword evidence="4 14" id="KW-0378">Hydrolase</keyword>
<dbReference type="Pfam" id="PF00580">
    <property type="entry name" value="UvrD-helicase"/>
    <property type="match status" value="1"/>
</dbReference>
<name>A0A096BD14_9BURK</name>
<evidence type="ECO:0000313" key="17">
    <source>
        <dbReference type="EMBL" id="KGF31079.1"/>
    </source>
</evidence>
<keyword evidence="9" id="KW-0413">Isomerase</keyword>
<dbReference type="Gene3D" id="1.10.10.160">
    <property type="match status" value="1"/>
</dbReference>
<evidence type="ECO:0000256" key="14">
    <source>
        <dbReference type="PROSITE-ProRule" id="PRU00560"/>
    </source>
</evidence>
<dbReference type="Pfam" id="PF13361">
    <property type="entry name" value="UvrD_C"/>
    <property type="match status" value="1"/>
</dbReference>
<sequence>MLEQLNPEQRSAVTTDQQHVLVLAGAGSGKTKVLTSRMAWLIQQGLSPASLLAVTFTNKAAKEMLSRLASITPLNTRSMWIGTFHGLCNRMLRAHYRDAGLAQQFHILDSSDQQSAIKRLLKTHSIDVEKFPVRDVQRFINAHKEKGERASDLQAWDPHSAKLIELFQLYDEQCQREGVVDFTELLLRCYELLSRNQLIREHYQRRFQHILIDEFQDTNDLQYRWLCLLAGGGASLFAVGDDDQSIYAFRGANVDNMMAFERDYARGSIIRLEQNYRSYGHILNSANALIKHNPKRLGKALWTERGEGEPVRIMELDNEQEEARWVVDEIRSLCRDGTARQEIAILYRSNAQSRALEHALFSAAIPYRVYGGTRFYERQEIKHVMAYLRLIQSLDDDTAFLRVVNFPARGIGARTLETLGDHARAIGCSLAMAVGAVSGRGGTALSAFIELIQAMRRVAETVSLAELIQHVIVHAGLKTYYENEREGQERLDNLEELVNAAQVFSYEENFEGKKAVELVKQVATDVEFAVEESSALAEFLSHASLESGDNQAERGEDAVQLMTIHAAKGLEFQVVFLTGLEEGLFPHENSLLEEGGLEEERRLMYVAITRARERLYITMARSRMLYGQSRYALRSSFLDEMPEAAQKWLSPKDVSYYAAARGQSAWSGSSFGGRANTGGAAFPGGTIGAGRATQAQAPMSSGVRVGEQLFKIGLSVRHSRFGEGVIMQLQGQGSDATARIYFSEHGEKNLALGIAKLEIVKA</sequence>
<evidence type="ECO:0000256" key="2">
    <source>
        <dbReference type="ARBA" id="ARBA00022741"/>
    </source>
</evidence>
<dbReference type="Proteomes" id="UP000029629">
    <property type="component" value="Unassembled WGS sequence"/>
</dbReference>
<dbReference type="InterPro" id="IPR014016">
    <property type="entry name" value="UvrD-like_ATP-bd"/>
</dbReference>
<dbReference type="EMBL" id="JRNI01000017">
    <property type="protein sequence ID" value="KGF31079.1"/>
    <property type="molecule type" value="Genomic_DNA"/>
</dbReference>
<dbReference type="SUPFAM" id="SSF52540">
    <property type="entry name" value="P-loop containing nucleoside triphosphate hydrolases"/>
    <property type="match status" value="1"/>
</dbReference>
<evidence type="ECO:0000256" key="6">
    <source>
        <dbReference type="ARBA" id="ARBA00022840"/>
    </source>
</evidence>
<dbReference type="GO" id="GO:0016887">
    <property type="term" value="F:ATP hydrolysis activity"/>
    <property type="evidence" value="ECO:0007669"/>
    <property type="project" value="RHEA"/>
</dbReference>
<keyword evidence="3" id="KW-0227">DNA damage</keyword>
<dbReference type="InterPro" id="IPR014017">
    <property type="entry name" value="DNA_helicase_UvrD-like_C"/>
</dbReference>
<comment type="catalytic activity">
    <reaction evidence="10">
        <text>Couples ATP hydrolysis with the unwinding of duplex DNA by translocating in the 3'-5' direction.</text>
        <dbReference type="EC" id="5.6.2.4"/>
    </reaction>
</comment>
<dbReference type="AlphaFoldDB" id="A0A096BD14"/>
<comment type="catalytic activity">
    <reaction evidence="13">
        <text>ATP + H2O = ADP + phosphate + H(+)</text>
        <dbReference type="Rhea" id="RHEA:13065"/>
        <dbReference type="ChEBI" id="CHEBI:15377"/>
        <dbReference type="ChEBI" id="CHEBI:15378"/>
        <dbReference type="ChEBI" id="CHEBI:30616"/>
        <dbReference type="ChEBI" id="CHEBI:43474"/>
        <dbReference type="ChEBI" id="CHEBI:456216"/>
        <dbReference type="EC" id="5.6.2.4"/>
    </reaction>
</comment>
<keyword evidence="7" id="KW-0238">DNA-binding</keyword>
<feature type="domain" description="UvrD-like helicase ATP-binding" evidence="15">
    <location>
        <begin position="3"/>
        <end position="279"/>
    </location>
</feature>
<evidence type="ECO:0000256" key="13">
    <source>
        <dbReference type="ARBA" id="ARBA00048988"/>
    </source>
</evidence>
<evidence type="ECO:0000259" key="16">
    <source>
        <dbReference type="PROSITE" id="PS51217"/>
    </source>
</evidence>
<evidence type="ECO:0000256" key="4">
    <source>
        <dbReference type="ARBA" id="ARBA00022801"/>
    </source>
</evidence>
<dbReference type="InterPro" id="IPR000212">
    <property type="entry name" value="DNA_helicase_UvrD/REP"/>
</dbReference>
<dbReference type="CDD" id="cd17932">
    <property type="entry name" value="DEXQc_UvrD"/>
    <property type="match status" value="1"/>
</dbReference>
<dbReference type="GO" id="GO:0005524">
    <property type="term" value="F:ATP binding"/>
    <property type="evidence" value="ECO:0007669"/>
    <property type="project" value="UniProtKB-UniRule"/>
</dbReference>
<dbReference type="EC" id="5.6.2.4" evidence="11"/>
<evidence type="ECO:0000256" key="9">
    <source>
        <dbReference type="ARBA" id="ARBA00023235"/>
    </source>
</evidence>